<dbReference type="AlphaFoldDB" id="A0A8J7DBV5"/>
<dbReference type="Proteomes" id="UP000636505">
    <property type="component" value="Unassembled WGS sequence"/>
</dbReference>
<accession>A0A8J7DBV5</accession>
<keyword evidence="1" id="KW-0472">Membrane</keyword>
<dbReference type="Gene3D" id="3.40.50.2000">
    <property type="entry name" value="Glycogen Phosphorylase B"/>
    <property type="match status" value="1"/>
</dbReference>
<dbReference type="GO" id="GO:0016757">
    <property type="term" value="F:glycosyltransferase activity"/>
    <property type="evidence" value="ECO:0007669"/>
    <property type="project" value="InterPro"/>
</dbReference>
<comment type="caution">
    <text evidence="3">The sequence shown here is derived from an EMBL/GenBank/DDBJ whole genome shotgun (WGS) entry which is preliminary data.</text>
</comment>
<evidence type="ECO:0000313" key="4">
    <source>
        <dbReference type="Proteomes" id="UP000636505"/>
    </source>
</evidence>
<dbReference type="InterPro" id="IPR001296">
    <property type="entry name" value="Glyco_trans_1"/>
</dbReference>
<keyword evidence="1" id="KW-0812">Transmembrane</keyword>
<evidence type="ECO:0000259" key="2">
    <source>
        <dbReference type="Pfam" id="PF00534"/>
    </source>
</evidence>
<evidence type="ECO:0000313" key="3">
    <source>
        <dbReference type="EMBL" id="MBE9076973.1"/>
    </source>
</evidence>
<protein>
    <submittedName>
        <fullName evidence="3">Glycosyltransferase</fullName>
    </submittedName>
</protein>
<sequence length="395" mass="45166">MPISKKRLKILLYGNLYGAYRSENLIKYLLDSGYRLSFIFPEFYFERGIKKDLISKILRIVFSAYYWVELFIKAALADVIYLLPMNVELIRSALWAARLFNAKLVVEVYASLYDTAVKDKQTVPVNSPEAARLKQKDTLALTQADYIIDIADYELRYWQDMLGIQINFDKCFIAPLFSEITESSASSSTALGSGGFKSADAISICWWGTFIPLHGLDNIIQAMQLLKDWGMAYRCYLFGVPPTGQQQVFEDYRQKIERSHLSDRVFLRQDLRFLDGSLPHFLHEHCDLALGIFGDTDKARAAVPNKLVEALTLGLPTLTMDSPALREFFDPEDLWTCEPTGESIANAIATLVKGNAYPVDWFQTQKKVRETFNVQRYQTVIAQVMARIEKDFQSQ</sequence>
<organism evidence="3 4">
    <name type="scientific">Vasconcelosia minhoensis LEGE 07310</name>
    <dbReference type="NCBI Taxonomy" id="915328"/>
    <lineage>
        <taxon>Bacteria</taxon>
        <taxon>Bacillati</taxon>
        <taxon>Cyanobacteriota</taxon>
        <taxon>Cyanophyceae</taxon>
        <taxon>Nodosilineales</taxon>
        <taxon>Cymatolegaceae</taxon>
        <taxon>Vasconcelosia</taxon>
        <taxon>Vasconcelosia minhoensis</taxon>
    </lineage>
</organism>
<feature type="domain" description="Glycosyl transferase family 1" evidence="2">
    <location>
        <begin position="205"/>
        <end position="364"/>
    </location>
</feature>
<gene>
    <name evidence="3" type="ORF">IQ241_06625</name>
</gene>
<dbReference type="RefSeq" id="WP_193905635.1">
    <property type="nucleotide sequence ID" value="NZ_JADEXG010000011.1"/>
</dbReference>
<keyword evidence="4" id="KW-1185">Reference proteome</keyword>
<proteinExistence type="predicted"/>
<evidence type="ECO:0000256" key="1">
    <source>
        <dbReference type="SAM" id="Phobius"/>
    </source>
</evidence>
<name>A0A8J7DBV5_9CYAN</name>
<keyword evidence="1" id="KW-1133">Transmembrane helix</keyword>
<feature type="transmembrane region" description="Helical" evidence="1">
    <location>
        <begin position="57"/>
        <end position="83"/>
    </location>
</feature>
<dbReference type="Pfam" id="PF00534">
    <property type="entry name" value="Glycos_transf_1"/>
    <property type="match status" value="1"/>
</dbReference>
<dbReference type="EMBL" id="JADEXG010000011">
    <property type="protein sequence ID" value="MBE9076973.1"/>
    <property type="molecule type" value="Genomic_DNA"/>
</dbReference>
<reference evidence="3" key="1">
    <citation type="submission" date="2020-10" db="EMBL/GenBank/DDBJ databases">
        <authorList>
            <person name="Castelo-Branco R."/>
            <person name="Eusebio N."/>
            <person name="Adriana R."/>
            <person name="Vieira A."/>
            <person name="Brugerolle De Fraissinette N."/>
            <person name="Rezende De Castro R."/>
            <person name="Schneider M.P."/>
            <person name="Vasconcelos V."/>
            <person name="Leao P.N."/>
        </authorList>
    </citation>
    <scope>NUCLEOTIDE SEQUENCE</scope>
    <source>
        <strain evidence="3">LEGE 07310</strain>
    </source>
</reference>
<dbReference type="SUPFAM" id="SSF53756">
    <property type="entry name" value="UDP-Glycosyltransferase/glycogen phosphorylase"/>
    <property type="match status" value="1"/>
</dbReference>